<protein>
    <submittedName>
        <fullName evidence="1">Uncharacterized protein</fullName>
    </submittedName>
</protein>
<sequence>MIAFNRNRPDHWHVGPVSHRVRLEGAQLATQEITARKKNANGQELEEGRILMLSRQDCFTCSADSKKQKGFTLFLSSKER</sequence>
<accession>A0A9Q1EYU2</accession>
<keyword evidence="2" id="KW-1185">Reference proteome</keyword>
<evidence type="ECO:0000313" key="2">
    <source>
        <dbReference type="Proteomes" id="UP001152622"/>
    </source>
</evidence>
<reference evidence="1" key="1">
    <citation type="journal article" date="2023" name="Science">
        <title>Genome structures resolve the early diversification of teleost fishes.</title>
        <authorList>
            <person name="Parey E."/>
            <person name="Louis A."/>
            <person name="Montfort J."/>
            <person name="Bouchez O."/>
            <person name="Roques C."/>
            <person name="Iampietro C."/>
            <person name="Lluch J."/>
            <person name="Castinel A."/>
            <person name="Donnadieu C."/>
            <person name="Desvignes T."/>
            <person name="Floi Bucao C."/>
            <person name="Jouanno E."/>
            <person name="Wen M."/>
            <person name="Mejri S."/>
            <person name="Dirks R."/>
            <person name="Jansen H."/>
            <person name="Henkel C."/>
            <person name="Chen W.J."/>
            <person name="Zahm M."/>
            <person name="Cabau C."/>
            <person name="Klopp C."/>
            <person name="Thompson A.W."/>
            <person name="Robinson-Rechavi M."/>
            <person name="Braasch I."/>
            <person name="Lecointre G."/>
            <person name="Bobe J."/>
            <person name="Postlethwait J.H."/>
            <person name="Berthelot C."/>
            <person name="Roest Crollius H."/>
            <person name="Guiguen Y."/>
        </authorList>
    </citation>
    <scope>NUCLEOTIDE SEQUENCE</scope>
    <source>
        <strain evidence="1">WJC10195</strain>
    </source>
</reference>
<gene>
    <name evidence="1" type="ORF">SKAU_G00263310</name>
</gene>
<organism evidence="1 2">
    <name type="scientific">Synaphobranchus kaupii</name>
    <name type="common">Kaup's arrowtooth eel</name>
    <dbReference type="NCBI Taxonomy" id="118154"/>
    <lineage>
        <taxon>Eukaryota</taxon>
        <taxon>Metazoa</taxon>
        <taxon>Chordata</taxon>
        <taxon>Craniata</taxon>
        <taxon>Vertebrata</taxon>
        <taxon>Euteleostomi</taxon>
        <taxon>Actinopterygii</taxon>
        <taxon>Neopterygii</taxon>
        <taxon>Teleostei</taxon>
        <taxon>Anguilliformes</taxon>
        <taxon>Synaphobranchidae</taxon>
        <taxon>Synaphobranchus</taxon>
    </lineage>
</organism>
<dbReference type="AlphaFoldDB" id="A0A9Q1EYU2"/>
<evidence type="ECO:0000313" key="1">
    <source>
        <dbReference type="EMBL" id="KAJ8347742.1"/>
    </source>
</evidence>
<proteinExistence type="predicted"/>
<name>A0A9Q1EYU2_SYNKA</name>
<dbReference type="Proteomes" id="UP001152622">
    <property type="component" value="Chromosome 10"/>
</dbReference>
<dbReference type="EMBL" id="JAINUF010000010">
    <property type="protein sequence ID" value="KAJ8347742.1"/>
    <property type="molecule type" value="Genomic_DNA"/>
</dbReference>
<comment type="caution">
    <text evidence="1">The sequence shown here is derived from an EMBL/GenBank/DDBJ whole genome shotgun (WGS) entry which is preliminary data.</text>
</comment>